<dbReference type="InterPro" id="IPR032466">
    <property type="entry name" value="Metal_Hydrolase"/>
</dbReference>
<evidence type="ECO:0000313" key="4">
    <source>
        <dbReference type="Proteomes" id="UP001589844"/>
    </source>
</evidence>
<dbReference type="SUPFAM" id="SSF51338">
    <property type="entry name" value="Composite domain of metallo-dependent hydrolases"/>
    <property type="match status" value="1"/>
</dbReference>
<keyword evidence="4" id="KW-1185">Reference proteome</keyword>
<dbReference type="RefSeq" id="WP_390214281.1">
    <property type="nucleotide sequence ID" value="NZ_JBHLXJ010000018.1"/>
</dbReference>
<dbReference type="InterPro" id="IPR013108">
    <property type="entry name" value="Amidohydro_3"/>
</dbReference>
<evidence type="ECO:0000313" key="3">
    <source>
        <dbReference type="EMBL" id="MFC0351659.1"/>
    </source>
</evidence>
<dbReference type="InterPro" id="IPR011059">
    <property type="entry name" value="Metal-dep_hydrolase_composite"/>
</dbReference>
<dbReference type="Pfam" id="PF07969">
    <property type="entry name" value="Amidohydro_3"/>
    <property type="match status" value="1"/>
</dbReference>
<reference evidence="3 4" key="1">
    <citation type="submission" date="2024-09" db="EMBL/GenBank/DDBJ databases">
        <authorList>
            <person name="Sun Q."/>
            <person name="Mori K."/>
        </authorList>
    </citation>
    <scope>NUCLEOTIDE SEQUENCE [LARGE SCALE GENOMIC DNA]</scope>
    <source>
        <strain evidence="3 4">CCM 8677</strain>
    </source>
</reference>
<organism evidence="3 4">
    <name type="scientific">Undibacterium danionis</name>
    <dbReference type="NCBI Taxonomy" id="1812100"/>
    <lineage>
        <taxon>Bacteria</taxon>
        <taxon>Pseudomonadati</taxon>
        <taxon>Pseudomonadota</taxon>
        <taxon>Betaproteobacteria</taxon>
        <taxon>Burkholderiales</taxon>
        <taxon>Oxalobacteraceae</taxon>
        <taxon>Undibacterium</taxon>
    </lineage>
</organism>
<dbReference type="Proteomes" id="UP001589844">
    <property type="component" value="Unassembled WGS sequence"/>
</dbReference>
<dbReference type="SUPFAM" id="SSF51556">
    <property type="entry name" value="Metallo-dependent hydrolases"/>
    <property type="match status" value="1"/>
</dbReference>
<accession>A0ABV6ILA3</accession>
<evidence type="ECO:0000259" key="2">
    <source>
        <dbReference type="Pfam" id="PF07969"/>
    </source>
</evidence>
<dbReference type="Gene3D" id="3.10.310.70">
    <property type="match status" value="1"/>
</dbReference>
<gene>
    <name evidence="3" type="ORF">ACFFJH_17690</name>
</gene>
<feature type="chain" id="PRO_5045651745" evidence="1">
    <location>
        <begin position="47"/>
        <end position="577"/>
    </location>
</feature>
<dbReference type="PANTHER" id="PTHR22642:SF2">
    <property type="entry name" value="PROTEIN LONG AFTER FAR-RED 3"/>
    <property type="match status" value="1"/>
</dbReference>
<dbReference type="EC" id="3.5.-.-" evidence="3"/>
<feature type="domain" description="Amidohydrolase 3" evidence="2">
    <location>
        <begin position="97"/>
        <end position="575"/>
    </location>
</feature>
<dbReference type="Gene3D" id="2.30.40.10">
    <property type="entry name" value="Urease, subunit C, domain 1"/>
    <property type="match status" value="1"/>
</dbReference>
<dbReference type="PANTHER" id="PTHR22642">
    <property type="entry name" value="IMIDAZOLONEPROPIONASE"/>
    <property type="match status" value="1"/>
</dbReference>
<dbReference type="GO" id="GO:0016787">
    <property type="term" value="F:hydrolase activity"/>
    <property type="evidence" value="ECO:0007669"/>
    <property type="project" value="UniProtKB-KW"/>
</dbReference>
<keyword evidence="3" id="KW-0378">Hydrolase</keyword>
<sequence length="577" mass="63461">MTQNRKQNEKQRRPVQKKGVKLIRSVAKAGLISLVSVSALSLHASAQTLFVKANGYTLNHKNQLQRFDAMLVDDAGKVLAVGTQKQLEKKFANHKQIDLAGKTVLPGLIDAHGHIFNLGQAESQLGLRSTNSLAEAQTAIAQYAAKFPQQQWILGGEWNQAIWKLGRFPTAQEIDSVLADRPVWLRRVDGHAGWANSKAMQLAGINLETPDPVGGKIERDSKGQATGIFVDSAMHLIERVIPAKNEAERRLALDAALKQMRSVGLTSVHDAGVDAQADALFREYANKHSLTTRVYGMISGVDQFFDSVSKQGPLLGMADDRYALRAVKLYSDGALGSRGAALLAPYSDAPHTKGLLFSADKDMQAMVQKAAARGYQVNVHAIGDAGNRQVIGSLATIPKAQDASVLRHRIEHAQVLELSDIPRVAQLKIIPSMQPTHATSDMNMAEDRVGKQRIKGAYAWRTFLKQGSPIPCGSDFPIESPNPFWGIYAAVSRQDFDQKPVKGWYPEQAMTVKEAFRCFTLDAAYAGHQEKILGSLEPGKWADFIVIDQDIFKVPVKDLYKTQVLQTWLAGQQVYRK</sequence>
<name>A0ABV6ILA3_9BURK</name>
<dbReference type="EMBL" id="JBHLXJ010000018">
    <property type="protein sequence ID" value="MFC0351659.1"/>
    <property type="molecule type" value="Genomic_DNA"/>
</dbReference>
<dbReference type="Gene3D" id="3.20.20.140">
    <property type="entry name" value="Metal-dependent hydrolases"/>
    <property type="match status" value="1"/>
</dbReference>
<evidence type="ECO:0000256" key="1">
    <source>
        <dbReference type="SAM" id="SignalP"/>
    </source>
</evidence>
<keyword evidence="1" id="KW-0732">Signal</keyword>
<dbReference type="InterPro" id="IPR033932">
    <property type="entry name" value="YtcJ-like"/>
</dbReference>
<feature type="signal peptide" evidence="1">
    <location>
        <begin position="1"/>
        <end position="46"/>
    </location>
</feature>
<protein>
    <submittedName>
        <fullName evidence="3">Amidohydrolase</fullName>
        <ecNumber evidence="3">3.5.-.-</ecNumber>
    </submittedName>
</protein>
<dbReference type="CDD" id="cd01300">
    <property type="entry name" value="YtcJ_like"/>
    <property type="match status" value="1"/>
</dbReference>
<proteinExistence type="predicted"/>
<comment type="caution">
    <text evidence="3">The sequence shown here is derived from an EMBL/GenBank/DDBJ whole genome shotgun (WGS) entry which is preliminary data.</text>
</comment>